<keyword evidence="4" id="KW-0539">Nucleus</keyword>
<keyword evidence="5" id="KW-0131">Cell cycle</keyword>
<accession>A0AAF0J3P9</accession>
<dbReference type="PANTHER" id="PTHR12663:SF0">
    <property type="entry name" value="PRECOCIOUS DISSOCIATION OF SISTERS 5, ISOFORM A"/>
    <property type="match status" value="1"/>
</dbReference>
<evidence type="ECO:0000256" key="2">
    <source>
        <dbReference type="ARBA" id="ARBA00022618"/>
    </source>
</evidence>
<dbReference type="GO" id="GO:0006281">
    <property type="term" value="P:DNA repair"/>
    <property type="evidence" value="ECO:0007669"/>
    <property type="project" value="TreeGrafter"/>
</dbReference>
<keyword evidence="7" id="KW-1185">Reference proteome</keyword>
<dbReference type="InterPro" id="IPR016024">
    <property type="entry name" value="ARM-type_fold"/>
</dbReference>
<comment type="subcellular location">
    <subcellularLocation>
        <location evidence="1">Nucleus</location>
    </subcellularLocation>
</comment>
<reference evidence="6" key="1">
    <citation type="submission" date="2023-03" db="EMBL/GenBank/DDBJ databases">
        <title>Mating type loci evolution in Malassezia.</title>
        <authorList>
            <person name="Coelho M.A."/>
        </authorList>
    </citation>
    <scope>NUCLEOTIDE SEQUENCE</scope>
    <source>
        <strain evidence="6">CBS 9557</strain>
    </source>
</reference>
<dbReference type="GO" id="GO:0007064">
    <property type="term" value="P:mitotic sister chromatid cohesion"/>
    <property type="evidence" value="ECO:0007669"/>
    <property type="project" value="InterPro"/>
</dbReference>
<dbReference type="GO" id="GO:0005634">
    <property type="term" value="C:nucleus"/>
    <property type="evidence" value="ECO:0007669"/>
    <property type="project" value="UniProtKB-SubCell"/>
</dbReference>
<evidence type="ECO:0000256" key="3">
    <source>
        <dbReference type="ARBA" id="ARBA00022776"/>
    </source>
</evidence>
<dbReference type="SUPFAM" id="SSF48371">
    <property type="entry name" value="ARM repeat"/>
    <property type="match status" value="1"/>
</dbReference>
<keyword evidence="3" id="KW-0498">Mitosis</keyword>
<keyword evidence="2" id="KW-0132">Cell division</keyword>
<sequence length="1075" mass="116552">MPQRLRFTGPLYVPGTPPGEVRARLVTLHKELASSDQGTIDTSELDGYCRDLIKPALLRHKDPGVQSIVACILADVLRLYAPNAPFSPTEIKSLFRFLLAQLVAPSAGLAHPSHALYKDAVYVLESLSTVKSVVLVCDLPSSNDIMTEYFEKLWALTESDLAKNVELALTDVFVQLLEESATVPQAVVHVLLSALAEDANSTAATMATHVCRSVQDRLQKHVARYFAAAMHAHEDDDTDPDAMDALEQLHAQIVRVAEAVPSLLTSVVPQLEAELGVDDDHVRHLAMRVLGALFAMASDSNDSFLHLYPSAWKAWLGRTVDKRAPIRQDWIQCAVRVLCAHESAAPALTSPLASRAVDPDEHIRTALADTLGSLDYDSLKHKVPMRILQELAQRGKDRRASVRHSALSALGRAFDLACTDADNDAAAAKFGWIPGAVLSCVLAGACEVARSVVHTWETYILPFVHVPSYVQRLLRIWAGLGEQERTLFLHMTNLRLKRPSPMDAWLACCRGESVEQLDACVRAVAATLGDAEAPGVLASFAASPDEQILEVMQVCFDPATPLDESVARRHQARERMQDVLVGSADTLYACLWAGSFPLLNQSCVLPLVDAEASELVAYVASEAPYLCVPHVAALCERAAAGNALARKLVAALAAHGKPIPPSSALLDRLRTQAPTEPEAAQALACLAPDTVPDMAETMRGRIVSDTASECAAAVAGLARLCAHAPREMETCMDAVVEDVLQHVLLAPWPPSTDPLDHEWADERDVQASPALAARIAALSLLIQVCLAQEAGVSAGAGAGPAPILKLLWIVLGAGEAQADHPLPPAARARMRTCAAEALLDLAAHASLAAHILPRMGRFVYVLQDECFQVRSHFLSGLLSRLARDALPLDFHALLFLVAFDPEPEQQSHVTSYVRRVRLLPEALREQRLDSVLARFLYLLSHHPDLHVDQPEQLASFARYLDFYVQCVATQANVSTLAHYATSLRSHIDVAVPGGSEAAQHALHVMAELAELVLQRKADQEGWTIQFVSISAPCPTDILREGPPPTHRFIQPAVAERILAGGSKPRGREKKSRTVV</sequence>
<evidence type="ECO:0000256" key="1">
    <source>
        <dbReference type="ARBA" id="ARBA00004123"/>
    </source>
</evidence>
<organism evidence="6 7">
    <name type="scientific">Malassezia nana</name>
    <dbReference type="NCBI Taxonomy" id="180528"/>
    <lineage>
        <taxon>Eukaryota</taxon>
        <taxon>Fungi</taxon>
        <taxon>Dikarya</taxon>
        <taxon>Basidiomycota</taxon>
        <taxon>Ustilaginomycotina</taxon>
        <taxon>Malasseziomycetes</taxon>
        <taxon>Malasseziales</taxon>
        <taxon>Malasseziaceae</taxon>
        <taxon>Malassezia</taxon>
    </lineage>
</organism>
<gene>
    <name evidence="6" type="primary">PDS5</name>
    <name evidence="6" type="ORF">MNAN1_003411</name>
</gene>
<dbReference type="InterPro" id="IPR039776">
    <property type="entry name" value="Pds5"/>
</dbReference>
<dbReference type="EMBL" id="CP119897">
    <property type="protein sequence ID" value="WFD28401.1"/>
    <property type="molecule type" value="Genomic_DNA"/>
</dbReference>
<dbReference type="GO" id="GO:0000785">
    <property type="term" value="C:chromatin"/>
    <property type="evidence" value="ECO:0007669"/>
    <property type="project" value="TreeGrafter"/>
</dbReference>
<dbReference type="Pfam" id="PF20168">
    <property type="entry name" value="PDS5"/>
    <property type="match status" value="1"/>
</dbReference>
<dbReference type="GO" id="GO:0051301">
    <property type="term" value="P:cell division"/>
    <property type="evidence" value="ECO:0007669"/>
    <property type="project" value="UniProtKB-KW"/>
</dbReference>
<dbReference type="PANTHER" id="PTHR12663">
    <property type="entry name" value="ANDROGEN INDUCED INHIBITOR OF PROLIFERATION AS3 / PDS5-RELATED"/>
    <property type="match status" value="1"/>
</dbReference>
<evidence type="ECO:0000313" key="7">
    <source>
        <dbReference type="Proteomes" id="UP001213623"/>
    </source>
</evidence>
<proteinExistence type="predicted"/>
<evidence type="ECO:0000313" key="6">
    <source>
        <dbReference type="EMBL" id="WFD28401.1"/>
    </source>
</evidence>
<dbReference type="CDD" id="cd19953">
    <property type="entry name" value="PDS5"/>
    <property type="match status" value="1"/>
</dbReference>
<dbReference type="Gene3D" id="1.25.10.10">
    <property type="entry name" value="Leucine-rich Repeat Variant"/>
    <property type="match status" value="1"/>
</dbReference>
<dbReference type="InterPro" id="IPR011989">
    <property type="entry name" value="ARM-like"/>
</dbReference>
<evidence type="ECO:0000256" key="4">
    <source>
        <dbReference type="ARBA" id="ARBA00023242"/>
    </source>
</evidence>
<dbReference type="AlphaFoldDB" id="A0AAF0J3P9"/>
<name>A0AAF0J3P9_9BASI</name>
<evidence type="ECO:0000256" key="5">
    <source>
        <dbReference type="ARBA" id="ARBA00023306"/>
    </source>
</evidence>
<dbReference type="Proteomes" id="UP001213623">
    <property type="component" value="Chromosome 6"/>
</dbReference>
<protein>
    <submittedName>
        <fullName evidence="6">Sister chromatid cohesion protein pds5</fullName>
    </submittedName>
</protein>